<evidence type="ECO:0000256" key="7">
    <source>
        <dbReference type="SAM" id="MobiDB-lite"/>
    </source>
</evidence>
<keyword evidence="5 8" id="KW-1133">Transmembrane helix</keyword>
<keyword evidence="3" id="KW-1003">Cell membrane</keyword>
<feature type="transmembrane region" description="Helical" evidence="8">
    <location>
        <begin position="309"/>
        <end position="329"/>
    </location>
</feature>
<dbReference type="InterPro" id="IPR011701">
    <property type="entry name" value="MFS"/>
</dbReference>
<feature type="transmembrane region" description="Helical" evidence="8">
    <location>
        <begin position="205"/>
        <end position="224"/>
    </location>
</feature>
<comment type="subcellular location">
    <subcellularLocation>
        <location evidence="1">Cell membrane</location>
        <topology evidence="1">Multi-pass membrane protein</topology>
    </subcellularLocation>
</comment>
<dbReference type="Gene3D" id="1.20.1720.10">
    <property type="entry name" value="Multidrug resistance protein D"/>
    <property type="match status" value="1"/>
</dbReference>
<feature type="domain" description="Major facilitator superfamily (MFS) profile" evidence="9">
    <location>
        <begin position="19"/>
        <end position="506"/>
    </location>
</feature>
<feature type="transmembrane region" description="Helical" evidence="8">
    <location>
        <begin position="230"/>
        <end position="251"/>
    </location>
</feature>
<dbReference type="GO" id="GO:0022857">
    <property type="term" value="F:transmembrane transporter activity"/>
    <property type="evidence" value="ECO:0007669"/>
    <property type="project" value="InterPro"/>
</dbReference>
<dbReference type="EMBL" id="SGWQ01000011">
    <property type="protein sequence ID" value="RZS32684.1"/>
    <property type="molecule type" value="Genomic_DNA"/>
</dbReference>
<evidence type="ECO:0000256" key="6">
    <source>
        <dbReference type="ARBA" id="ARBA00023136"/>
    </source>
</evidence>
<feature type="transmembrane region" description="Helical" evidence="8">
    <location>
        <begin position="272"/>
        <end position="297"/>
    </location>
</feature>
<evidence type="ECO:0000259" key="9">
    <source>
        <dbReference type="PROSITE" id="PS50850"/>
    </source>
</evidence>
<feature type="transmembrane region" description="Helical" evidence="8">
    <location>
        <begin position="55"/>
        <end position="73"/>
    </location>
</feature>
<keyword evidence="6 8" id="KW-0472">Membrane</keyword>
<feature type="transmembrane region" description="Helical" evidence="8">
    <location>
        <begin position="143"/>
        <end position="163"/>
    </location>
</feature>
<dbReference type="InterPro" id="IPR036259">
    <property type="entry name" value="MFS_trans_sf"/>
</dbReference>
<dbReference type="InterPro" id="IPR020846">
    <property type="entry name" value="MFS_dom"/>
</dbReference>
<evidence type="ECO:0000313" key="10">
    <source>
        <dbReference type="EMBL" id="RZS32684.1"/>
    </source>
</evidence>
<name>A0A4Q7KEK8_9PSEU</name>
<evidence type="ECO:0000256" key="8">
    <source>
        <dbReference type="SAM" id="Phobius"/>
    </source>
</evidence>
<evidence type="ECO:0000256" key="3">
    <source>
        <dbReference type="ARBA" id="ARBA00022475"/>
    </source>
</evidence>
<evidence type="ECO:0000256" key="5">
    <source>
        <dbReference type="ARBA" id="ARBA00022989"/>
    </source>
</evidence>
<feature type="transmembrane region" description="Helical" evidence="8">
    <location>
        <begin position="336"/>
        <end position="356"/>
    </location>
</feature>
<sequence length="557" mass="57240">MTESMSGTVNRAGGRQWLGLAVLVLPTVLVSMDMTVLNFALPHLSADLRPSATELLWIIDSYGFLLAGLLITMGTLGDRIGRRKLLMIGAVAFGAASVLAAYADSAEALIVARAALGIGGATLMPSTLSLIRNMFRDAAQRRTAIAIWTAGFSVGIALGPVLGGLLLESFWWGSVFLINVPVMILLVATGPFLLSEYRDPNPGRFDLLSALLSLAAVLPVVYGVKHVAQHGLGTLAVVTVAAGLAIGFLFVRRQRRLENPMIDVRLFAERAFTASMITSTLVIFSMVGVSLYIAQYLQLVLNIPPLEAGLWMLPAIALAAVGATMAAVLVQKIRPATVVCAGLLLTAAGFAVMTQAGPDSSLLLVLAGFAGMAAGMSSVQALSSDMIVAAAPPERAGAASALTETASELGGALGVAVLGSIGAAVYRTEIAETAPSGLSPETVAASRETLGAAVEAAGHLPTQVGDALTAAARVAFSDGMHVAAIVGVVLMLATTALAAALLRHIRPGDQAPPEENIEVYGGTADTEPPAFEDAGGGRRNTTHESLPSAIGSAPRVP</sequence>
<dbReference type="Pfam" id="PF07690">
    <property type="entry name" value="MFS_1"/>
    <property type="match status" value="1"/>
</dbReference>
<dbReference type="CDD" id="cd17321">
    <property type="entry name" value="MFS_MMR_MDR_like"/>
    <property type="match status" value="1"/>
</dbReference>
<feature type="transmembrane region" description="Helical" evidence="8">
    <location>
        <begin position="109"/>
        <end position="131"/>
    </location>
</feature>
<keyword evidence="2" id="KW-0813">Transport</keyword>
<dbReference type="Proteomes" id="UP000294257">
    <property type="component" value="Unassembled WGS sequence"/>
</dbReference>
<feature type="transmembrane region" description="Helical" evidence="8">
    <location>
        <begin position="482"/>
        <end position="502"/>
    </location>
</feature>
<dbReference type="GO" id="GO:0005886">
    <property type="term" value="C:plasma membrane"/>
    <property type="evidence" value="ECO:0007669"/>
    <property type="project" value="UniProtKB-SubCell"/>
</dbReference>
<keyword evidence="11" id="KW-1185">Reference proteome</keyword>
<reference evidence="10 11" key="1">
    <citation type="submission" date="2019-02" db="EMBL/GenBank/DDBJ databases">
        <title>Genomic Encyclopedia of Type Strains, Phase IV (KMG-IV): sequencing the most valuable type-strain genomes for metagenomic binning, comparative biology and taxonomic classification.</title>
        <authorList>
            <person name="Goeker M."/>
        </authorList>
    </citation>
    <scope>NUCLEOTIDE SEQUENCE [LARGE SCALE GENOMIC DNA]</scope>
    <source>
        <strain evidence="10 11">DSM 101727</strain>
    </source>
</reference>
<dbReference type="PANTHER" id="PTHR42718:SF47">
    <property type="entry name" value="METHYL VIOLOGEN RESISTANCE PROTEIN SMVA"/>
    <property type="match status" value="1"/>
</dbReference>
<organism evidence="10 11">
    <name type="scientific">Herbihabitans rhizosphaerae</name>
    <dbReference type="NCBI Taxonomy" id="1872711"/>
    <lineage>
        <taxon>Bacteria</taxon>
        <taxon>Bacillati</taxon>
        <taxon>Actinomycetota</taxon>
        <taxon>Actinomycetes</taxon>
        <taxon>Pseudonocardiales</taxon>
        <taxon>Pseudonocardiaceae</taxon>
        <taxon>Herbihabitans</taxon>
    </lineage>
</organism>
<dbReference type="PANTHER" id="PTHR42718">
    <property type="entry name" value="MAJOR FACILITATOR SUPERFAMILY MULTIDRUG TRANSPORTER MFSC"/>
    <property type="match status" value="1"/>
</dbReference>
<feature type="transmembrane region" description="Helical" evidence="8">
    <location>
        <begin position="169"/>
        <end position="193"/>
    </location>
</feature>
<feature type="transmembrane region" description="Helical" evidence="8">
    <location>
        <begin position="20"/>
        <end position="43"/>
    </location>
</feature>
<feature type="transmembrane region" description="Helical" evidence="8">
    <location>
        <begin position="362"/>
        <end position="382"/>
    </location>
</feature>
<evidence type="ECO:0000256" key="1">
    <source>
        <dbReference type="ARBA" id="ARBA00004651"/>
    </source>
</evidence>
<evidence type="ECO:0000313" key="11">
    <source>
        <dbReference type="Proteomes" id="UP000294257"/>
    </source>
</evidence>
<feature type="region of interest" description="Disordered" evidence="7">
    <location>
        <begin position="508"/>
        <end position="557"/>
    </location>
</feature>
<dbReference type="PROSITE" id="PS50850">
    <property type="entry name" value="MFS"/>
    <property type="match status" value="1"/>
</dbReference>
<dbReference type="Gene3D" id="1.20.1250.20">
    <property type="entry name" value="MFS general substrate transporter like domains"/>
    <property type="match status" value="1"/>
</dbReference>
<keyword evidence="4 8" id="KW-0812">Transmembrane</keyword>
<evidence type="ECO:0000256" key="4">
    <source>
        <dbReference type="ARBA" id="ARBA00022692"/>
    </source>
</evidence>
<proteinExistence type="predicted"/>
<dbReference type="AlphaFoldDB" id="A0A4Q7KEK8"/>
<gene>
    <name evidence="10" type="ORF">EV193_11161</name>
</gene>
<evidence type="ECO:0000256" key="2">
    <source>
        <dbReference type="ARBA" id="ARBA00022448"/>
    </source>
</evidence>
<accession>A0A4Q7KEK8</accession>
<dbReference type="SUPFAM" id="SSF103473">
    <property type="entry name" value="MFS general substrate transporter"/>
    <property type="match status" value="1"/>
</dbReference>
<comment type="caution">
    <text evidence="10">The sequence shown here is derived from an EMBL/GenBank/DDBJ whole genome shotgun (WGS) entry which is preliminary data.</text>
</comment>
<feature type="transmembrane region" description="Helical" evidence="8">
    <location>
        <begin position="85"/>
        <end position="103"/>
    </location>
</feature>
<dbReference type="RefSeq" id="WP_242613691.1">
    <property type="nucleotide sequence ID" value="NZ_SGWQ01000011.1"/>
</dbReference>
<protein>
    <submittedName>
        <fullName evidence="10">DHA2 family multidrug resistance protein-like MFS transporter</fullName>
    </submittedName>
</protein>